<dbReference type="PANTHER" id="PTHR31827:SF1">
    <property type="entry name" value="EMB|CAB89363.1"/>
    <property type="match status" value="1"/>
</dbReference>
<gene>
    <name evidence="1" type="ORF">THRCLA_00204</name>
</gene>
<proteinExistence type="predicted"/>
<sequence length="352" mass="39887">MILLNLNGASILRKYLSAHYSISNFMSTLCLFLGCSNAALPSLDKCAFHRYRSKCKVEGCYNQVYARQLCVCHGGKKICEFPFCLTTVRTGNFCARHTKKSKPTCTEEGCQLTAYANTKCIRHGGGKACLVDDCTMPVRMGNFCWRHRNRVVSTESEADQTFLLLMEEWIKDDDSLNYQEDEIFNEILDPALPSIDKCSFHRYRSKCKVEGCCNQVYARLLCVSHGGKKSCQFPLCTTPVRSGDYCSKHSLRVECTVCGEMAIPQQTTCWRHGGGKLCSVEECSKPARVKDFCWQHRNRVLPQTYQADAAASPTDDALNYILEEWMKNEPSIDDFEIEQLNWDDTVDAIVPI</sequence>
<protein>
    <submittedName>
        <fullName evidence="1">Uncharacterized protein</fullName>
    </submittedName>
</protein>
<reference evidence="1 2" key="1">
    <citation type="journal article" date="2014" name="Genome Biol. Evol.">
        <title>The secreted proteins of Achlya hypogyna and Thraustotheca clavata identify the ancestral oomycete secretome and reveal gene acquisitions by horizontal gene transfer.</title>
        <authorList>
            <person name="Misner I."/>
            <person name="Blouin N."/>
            <person name="Leonard G."/>
            <person name="Richards T.A."/>
            <person name="Lane C.E."/>
        </authorList>
    </citation>
    <scope>NUCLEOTIDE SEQUENCE [LARGE SCALE GENOMIC DNA]</scope>
    <source>
        <strain evidence="1 2">ATCC 34112</strain>
    </source>
</reference>
<dbReference type="STRING" id="74557.A0A1W0ACP3"/>
<keyword evidence="2" id="KW-1185">Reference proteome</keyword>
<dbReference type="Proteomes" id="UP000243217">
    <property type="component" value="Unassembled WGS sequence"/>
</dbReference>
<dbReference type="EMBL" id="JNBS01000081">
    <property type="protein sequence ID" value="OQS07800.1"/>
    <property type="molecule type" value="Genomic_DNA"/>
</dbReference>
<dbReference type="PANTHER" id="PTHR31827">
    <property type="entry name" value="EMB|CAB89363.1"/>
    <property type="match status" value="1"/>
</dbReference>
<dbReference type="AlphaFoldDB" id="A0A1W0ACP3"/>
<name>A0A1W0ACP3_9STRA</name>
<accession>A0A1W0ACP3</accession>
<comment type="caution">
    <text evidence="1">The sequence shown here is derived from an EMBL/GenBank/DDBJ whole genome shotgun (WGS) entry which is preliminary data.</text>
</comment>
<evidence type="ECO:0000313" key="1">
    <source>
        <dbReference type="EMBL" id="OQS07800.1"/>
    </source>
</evidence>
<organism evidence="1 2">
    <name type="scientific">Thraustotheca clavata</name>
    <dbReference type="NCBI Taxonomy" id="74557"/>
    <lineage>
        <taxon>Eukaryota</taxon>
        <taxon>Sar</taxon>
        <taxon>Stramenopiles</taxon>
        <taxon>Oomycota</taxon>
        <taxon>Saprolegniomycetes</taxon>
        <taxon>Saprolegniales</taxon>
        <taxon>Achlyaceae</taxon>
        <taxon>Thraustotheca</taxon>
    </lineage>
</organism>
<evidence type="ECO:0000313" key="2">
    <source>
        <dbReference type="Proteomes" id="UP000243217"/>
    </source>
</evidence>